<name>A0ACB8DTJ2_DERSI</name>
<dbReference type="EMBL" id="CM023470">
    <property type="protein sequence ID" value="KAH7977767.1"/>
    <property type="molecule type" value="Genomic_DNA"/>
</dbReference>
<gene>
    <name evidence="1" type="ORF">HPB49_003517</name>
</gene>
<dbReference type="Proteomes" id="UP000821865">
    <property type="component" value="Chromosome 1"/>
</dbReference>
<reference evidence="1" key="1">
    <citation type="submission" date="2020-05" db="EMBL/GenBank/DDBJ databases">
        <title>Large-scale comparative analyses of tick genomes elucidate their genetic diversity and vector capacities.</title>
        <authorList>
            <person name="Jia N."/>
            <person name="Wang J."/>
            <person name="Shi W."/>
            <person name="Du L."/>
            <person name="Sun Y."/>
            <person name="Zhan W."/>
            <person name="Jiang J."/>
            <person name="Wang Q."/>
            <person name="Zhang B."/>
            <person name="Ji P."/>
            <person name="Sakyi L.B."/>
            <person name="Cui X."/>
            <person name="Yuan T."/>
            <person name="Jiang B."/>
            <person name="Yang W."/>
            <person name="Lam T.T.-Y."/>
            <person name="Chang Q."/>
            <person name="Ding S."/>
            <person name="Wang X."/>
            <person name="Zhu J."/>
            <person name="Ruan X."/>
            <person name="Zhao L."/>
            <person name="Wei J."/>
            <person name="Que T."/>
            <person name="Du C."/>
            <person name="Cheng J."/>
            <person name="Dai P."/>
            <person name="Han X."/>
            <person name="Huang E."/>
            <person name="Gao Y."/>
            <person name="Liu J."/>
            <person name="Shao H."/>
            <person name="Ye R."/>
            <person name="Li L."/>
            <person name="Wei W."/>
            <person name="Wang X."/>
            <person name="Wang C."/>
            <person name="Yang T."/>
            <person name="Huo Q."/>
            <person name="Li W."/>
            <person name="Guo W."/>
            <person name="Chen H."/>
            <person name="Zhou L."/>
            <person name="Ni X."/>
            <person name="Tian J."/>
            <person name="Zhou Y."/>
            <person name="Sheng Y."/>
            <person name="Liu T."/>
            <person name="Pan Y."/>
            <person name="Xia L."/>
            <person name="Li J."/>
            <person name="Zhao F."/>
            <person name="Cao W."/>
        </authorList>
    </citation>
    <scope>NUCLEOTIDE SEQUENCE</scope>
    <source>
        <strain evidence="1">Dsil-2018</strain>
    </source>
</reference>
<sequence length="87" mass="10003">MYLDFQPCTKARAIVGRNKKSSNARACLMEVQMKMQLNALEVVQDVPTRWNSEHQMMTRLLKLRKPITVKLWSVMLLIISLQLNGSG</sequence>
<proteinExistence type="predicted"/>
<evidence type="ECO:0000313" key="1">
    <source>
        <dbReference type="EMBL" id="KAH7977767.1"/>
    </source>
</evidence>
<comment type="caution">
    <text evidence="1">The sequence shown here is derived from an EMBL/GenBank/DDBJ whole genome shotgun (WGS) entry which is preliminary data.</text>
</comment>
<accession>A0ACB8DTJ2</accession>
<organism evidence="1 2">
    <name type="scientific">Dermacentor silvarum</name>
    <name type="common">Tick</name>
    <dbReference type="NCBI Taxonomy" id="543639"/>
    <lineage>
        <taxon>Eukaryota</taxon>
        <taxon>Metazoa</taxon>
        <taxon>Ecdysozoa</taxon>
        <taxon>Arthropoda</taxon>
        <taxon>Chelicerata</taxon>
        <taxon>Arachnida</taxon>
        <taxon>Acari</taxon>
        <taxon>Parasitiformes</taxon>
        <taxon>Ixodida</taxon>
        <taxon>Ixodoidea</taxon>
        <taxon>Ixodidae</taxon>
        <taxon>Rhipicephalinae</taxon>
        <taxon>Dermacentor</taxon>
    </lineage>
</organism>
<evidence type="ECO:0000313" key="2">
    <source>
        <dbReference type="Proteomes" id="UP000821865"/>
    </source>
</evidence>
<keyword evidence="2" id="KW-1185">Reference proteome</keyword>
<protein>
    <submittedName>
        <fullName evidence="1">Uncharacterized protein</fullName>
    </submittedName>
</protein>